<keyword evidence="2" id="KW-1185">Reference proteome</keyword>
<evidence type="ECO:0000313" key="1">
    <source>
        <dbReference type="EMBL" id="KAI6658365.1"/>
    </source>
</evidence>
<evidence type="ECO:0000313" key="2">
    <source>
        <dbReference type="Proteomes" id="UP001165289"/>
    </source>
</evidence>
<comment type="caution">
    <text evidence="1">The sequence shown here is derived from an EMBL/GenBank/DDBJ whole genome shotgun (WGS) entry which is preliminary data.</text>
</comment>
<name>A0AAV7KBX8_9METZ</name>
<accession>A0AAV7KBX8</accession>
<dbReference type="InterPro" id="IPR029071">
    <property type="entry name" value="Ubiquitin-like_domsf"/>
</dbReference>
<dbReference type="EMBL" id="JAKMXF010000093">
    <property type="protein sequence ID" value="KAI6658365.1"/>
    <property type="molecule type" value="Genomic_DNA"/>
</dbReference>
<organism evidence="1 2">
    <name type="scientific">Oopsacas minuta</name>
    <dbReference type="NCBI Taxonomy" id="111878"/>
    <lineage>
        <taxon>Eukaryota</taxon>
        <taxon>Metazoa</taxon>
        <taxon>Porifera</taxon>
        <taxon>Hexactinellida</taxon>
        <taxon>Hexasterophora</taxon>
        <taxon>Lyssacinosida</taxon>
        <taxon>Leucopsacidae</taxon>
        <taxon>Oopsacas</taxon>
    </lineage>
</organism>
<dbReference type="Proteomes" id="UP001165289">
    <property type="component" value="Unassembled WGS sequence"/>
</dbReference>
<proteinExistence type="predicted"/>
<protein>
    <submittedName>
        <fullName evidence="1">Ubiquitin</fullName>
    </submittedName>
</protein>
<reference evidence="1 2" key="1">
    <citation type="journal article" date="2023" name="BMC Biol.">
        <title>The compact genome of the sponge Oopsacas minuta (Hexactinellida) is lacking key metazoan core genes.</title>
        <authorList>
            <person name="Santini S."/>
            <person name="Schenkelaars Q."/>
            <person name="Jourda C."/>
            <person name="Duchesne M."/>
            <person name="Belahbib H."/>
            <person name="Rocher C."/>
            <person name="Selva M."/>
            <person name="Riesgo A."/>
            <person name="Vervoort M."/>
            <person name="Leys S.P."/>
            <person name="Kodjabachian L."/>
            <person name="Le Bivic A."/>
            <person name="Borchiellini C."/>
            <person name="Claverie J.M."/>
            <person name="Renard E."/>
        </authorList>
    </citation>
    <scope>NUCLEOTIDE SEQUENCE [LARGE SCALE GENOMIC DNA]</scope>
    <source>
        <strain evidence="1">SPO-2</strain>
    </source>
</reference>
<gene>
    <name evidence="1" type="ORF">LOD99_11054</name>
</gene>
<dbReference type="AlphaFoldDB" id="A0AAV7KBX8"/>
<dbReference type="SUPFAM" id="SSF54236">
    <property type="entry name" value="Ubiquitin-like"/>
    <property type="match status" value="1"/>
</dbReference>
<sequence>MNSRQTGVVTIILPSNGIIHISCNKIDSVLLIKKKLVQLTGISIDSQILLQSGYVIQNEVIMQDLVTSSRRIVNLTLDIPMIGGASNIAPVIAPDMSSDECFEKRNFGKAPFYRTISKGINIQGVCRNSKCVAFNDLVDIQLRMCNDNHGVCNYAEVMFELPCPACKECISHTEIKNIFFIGCLATIKYKVYDKSSEVQQYEIQAPSDKYLALKDPEKFLKYHYIKFTLK</sequence>